<protein>
    <recommendedName>
        <fullName evidence="4">DUF1129 family protein</fullName>
    </recommendedName>
</protein>
<keyword evidence="1" id="KW-0472">Membrane</keyword>
<evidence type="ECO:0000313" key="3">
    <source>
        <dbReference type="Proteomes" id="UP001597267"/>
    </source>
</evidence>
<feature type="transmembrane region" description="Helical" evidence="1">
    <location>
        <begin position="124"/>
        <end position="148"/>
    </location>
</feature>
<dbReference type="PANTHER" id="PTHR41307:SF1">
    <property type="entry name" value="MEMBRANE PROTEIN"/>
    <property type="match status" value="1"/>
</dbReference>
<name>A0ABW4J6V7_9LACO</name>
<keyword evidence="1" id="KW-0812">Transmembrane</keyword>
<evidence type="ECO:0008006" key="4">
    <source>
        <dbReference type="Google" id="ProtNLM"/>
    </source>
</evidence>
<feature type="transmembrane region" description="Helical" evidence="1">
    <location>
        <begin position="155"/>
        <end position="179"/>
    </location>
</feature>
<keyword evidence="3" id="KW-1185">Reference proteome</keyword>
<organism evidence="2 3">
    <name type="scientific">Agrilactobacillus yilanensis</name>
    <dbReference type="NCBI Taxonomy" id="2485997"/>
    <lineage>
        <taxon>Bacteria</taxon>
        <taxon>Bacillati</taxon>
        <taxon>Bacillota</taxon>
        <taxon>Bacilli</taxon>
        <taxon>Lactobacillales</taxon>
        <taxon>Lactobacillaceae</taxon>
        <taxon>Agrilactobacillus</taxon>
    </lineage>
</organism>
<accession>A0ABW4J6V7</accession>
<dbReference type="RefSeq" id="WP_125715525.1">
    <property type="nucleotide sequence ID" value="NZ_JBHTOP010000022.1"/>
</dbReference>
<evidence type="ECO:0000256" key="1">
    <source>
        <dbReference type="SAM" id="Phobius"/>
    </source>
</evidence>
<dbReference type="EMBL" id="JBHTOP010000022">
    <property type="protein sequence ID" value="MFD1672104.1"/>
    <property type="molecule type" value="Genomic_DNA"/>
</dbReference>
<evidence type="ECO:0000313" key="2">
    <source>
        <dbReference type="EMBL" id="MFD1672104.1"/>
    </source>
</evidence>
<dbReference type="Proteomes" id="UP001597267">
    <property type="component" value="Unassembled WGS sequence"/>
</dbReference>
<feature type="transmembrane region" description="Helical" evidence="1">
    <location>
        <begin position="91"/>
        <end position="112"/>
    </location>
</feature>
<reference evidence="3" key="1">
    <citation type="journal article" date="2019" name="Int. J. Syst. Evol. Microbiol.">
        <title>The Global Catalogue of Microorganisms (GCM) 10K type strain sequencing project: providing services to taxonomists for standard genome sequencing and annotation.</title>
        <authorList>
            <consortium name="The Broad Institute Genomics Platform"/>
            <consortium name="The Broad Institute Genome Sequencing Center for Infectious Disease"/>
            <person name="Wu L."/>
            <person name="Ma J."/>
        </authorList>
    </citation>
    <scope>NUCLEOTIDE SEQUENCE [LARGE SCALE GENOMIC DNA]</scope>
    <source>
        <strain evidence="3">CCM 8896</strain>
    </source>
</reference>
<sequence length="189" mass="21747">MKTSAVIAQNNLLRQQLDKVNRRYYENLLIYFRCQTLFRAEPQGEGLLLEILQDIIEAQKHGQSASEYFGRQPKAMVDALIDEIPLQRKSIWQFCGLVLGIYSLISLSVQLLTTAHFLDFGFLFIETGLVLGLCLLIFKSIAAATYYYQHRILKILLSYGVIGLCFAAFVGFTSLKTYLHWQTVLSWHW</sequence>
<keyword evidence="1" id="KW-1133">Transmembrane helix</keyword>
<comment type="caution">
    <text evidence="2">The sequence shown here is derived from an EMBL/GenBank/DDBJ whole genome shotgun (WGS) entry which is preliminary data.</text>
</comment>
<dbReference type="PANTHER" id="PTHR41307">
    <property type="entry name" value="MEMBRANE PROTEIN-RELATED"/>
    <property type="match status" value="1"/>
</dbReference>
<gene>
    <name evidence="2" type="ORF">ACFQ5M_08350</name>
</gene>
<dbReference type="SUPFAM" id="SSF158560">
    <property type="entry name" value="BH3980-like"/>
    <property type="match status" value="1"/>
</dbReference>
<proteinExistence type="predicted"/>